<evidence type="ECO:0000256" key="3">
    <source>
        <dbReference type="SAM" id="SignalP"/>
    </source>
</evidence>
<accession>A0A6J2XXU5</accession>
<feature type="chain" id="PRO_5044642875" evidence="3">
    <location>
        <begin position="21"/>
        <end position="779"/>
    </location>
</feature>
<sequence>MKKQVLFFTYYFLVWNPVSSQYNAGSSVAPELRECYNNTALPGITVANVRPPSSLNLLIEYIRKLEDANPTMNARQLSVQIIQRLRQDGIAWINRIVDETLAIPYAASRVESHKFQSLVVQLLPVPETSLQYGELNAIQKCSLHYMISNTIDDYKRLNEQSECARSARYTSRSRRKRDGEEEESNPDAEPIPNTFGVGGVIEQLSSNTSQCPIELGVTYSQFGAIKTGDVLAGIAAGLNQQTVNNVVDNRYAATLVGELAEAAAYQVQPNISLGASGGWNSTINPKYFFLQSNNNLQATDAELRGALDGLYMALRMDSWTSTFTDLKISQIIDMYYSPYEKGVLEDSLKACNRNILFTELVSQDTLNDQLLSFMPYLPTGAISGLTFVNNSYSTLSASAIPALNSYLPSLATSDFSCTGNQYINRVATDLHIFIDSSWTYATVQSILSYILNNIDVNKFGTRYSIYGGSTLNNTVNQTYYLSDFYLQYNQSVHSNETTGFDYISIFQKIEAIGNGQLNNNSYAGGESTIVLFVTRTAPNSEQQNYISGRRPVINQYLPHLSFLVIGSGSQGDYSTVVSNTERDVVIIQETTIEEQLKTYGQDVVSTIKSIPRAVINPSCTSQYNGGTSTFTLTQYVEPQGTNYYRISPNYFHYGGDNRYLKVREQSNGNINICLSRDNTKPDNQSSTCENISGSEYSVDITGYCGGSSASSCSPIYLSISGVSSTARCTDSLCRFPNDIKFTVTLENTGCTGRSIAFTSSPLLIVFLCVLTYFLSGKSI</sequence>
<dbReference type="RefSeq" id="XP_030755896.1">
    <property type="nucleotide sequence ID" value="XM_030900036.1"/>
</dbReference>
<dbReference type="OrthoDB" id="10256829at2759"/>
<dbReference type="Proteomes" id="UP000504635">
    <property type="component" value="Unplaced"/>
</dbReference>
<dbReference type="GeneID" id="115882163"/>
<keyword evidence="2" id="KW-0812">Transmembrane</keyword>
<proteinExistence type="predicted"/>
<feature type="region of interest" description="Disordered" evidence="1">
    <location>
        <begin position="165"/>
        <end position="194"/>
    </location>
</feature>
<feature type="transmembrane region" description="Helical" evidence="2">
    <location>
        <begin position="755"/>
        <end position="774"/>
    </location>
</feature>
<dbReference type="KEGG" id="soy:115882163"/>
<feature type="signal peptide" evidence="3">
    <location>
        <begin position="1"/>
        <end position="20"/>
    </location>
</feature>
<evidence type="ECO:0000313" key="4">
    <source>
        <dbReference type="Proteomes" id="UP000504635"/>
    </source>
</evidence>
<organism evidence="4 5">
    <name type="scientific">Sitophilus oryzae</name>
    <name type="common">Rice weevil</name>
    <name type="synonym">Curculio oryzae</name>
    <dbReference type="NCBI Taxonomy" id="7048"/>
    <lineage>
        <taxon>Eukaryota</taxon>
        <taxon>Metazoa</taxon>
        <taxon>Ecdysozoa</taxon>
        <taxon>Arthropoda</taxon>
        <taxon>Hexapoda</taxon>
        <taxon>Insecta</taxon>
        <taxon>Pterygota</taxon>
        <taxon>Neoptera</taxon>
        <taxon>Endopterygota</taxon>
        <taxon>Coleoptera</taxon>
        <taxon>Polyphaga</taxon>
        <taxon>Cucujiformia</taxon>
        <taxon>Curculionidae</taxon>
        <taxon>Dryophthorinae</taxon>
        <taxon>Sitophilus</taxon>
    </lineage>
</organism>
<reference evidence="5 6" key="1">
    <citation type="submission" date="2025-04" db="UniProtKB">
        <authorList>
            <consortium name="RefSeq"/>
        </authorList>
    </citation>
    <scope>IDENTIFICATION</scope>
    <source>
        <tissue evidence="5 6">Gonads</tissue>
    </source>
</reference>
<evidence type="ECO:0000313" key="6">
    <source>
        <dbReference type="RefSeq" id="XP_030755898.1"/>
    </source>
</evidence>
<protein>
    <submittedName>
        <fullName evidence="5 6">Uncharacterized protein LOC115882163</fullName>
    </submittedName>
</protein>
<name>A0A6J2XXU5_SITOR</name>
<keyword evidence="3" id="KW-0732">Signal</keyword>
<evidence type="ECO:0000256" key="1">
    <source>
        <dbReference type="SAM" id="MobiDB-lite"/>
    </source>
</evidence>
<keyword evidence="2" id="KW-0472">Membrane</keyword>
<dbReference type="AlphaFoldDB" id="A0A6J2XXU5"/>
<keyword evidence="4" id="KW-1185">Reference proteome</keyword>
<dbReference type="RefSeq" id="XP_030755898.1">
    <property type="nucleotide sequence ID" value="XM_030900038.1"/>
</dbReference>
<gene>
    <name evidence="5 6" type="primary">LOC115882163</name>
</gene>
<keyword evidence="2" id="KW-1133">Transmembrane helix</keyword>
<evidence type="ECO:0000256" key="2">
    <source>
        <dbReference type="SAM" id="Phobius"/>
    </source>
</evidence>
<evidence type="ECO:0000313" key="5">
    <source>
        <dbReference type="RefSeq" id="XP_030755896.1"/>
    </source>
</evidence>